<feature type="region of interest" description="Disordered" evidence="1">
    <location>
        <begin position="1"/>
        <end position="27"/>
    </location>
</feature>
<dbReference type="InterPro" id="IPR043736">
    <property type="entry name" value="DUF5681"/>
</dbReference>
<feature type="domain" description="DUF5681" evidence="2">
    <location>
        <begin position="10"/>
        <end position="82"/>
    </location>
</feature>
<proteinExistence type="predicted"/>
<feature type="compositionally biased region" description="Basic and acidic residues" evidence="1">
    <location>
        <begin position="1"/>
        <end position="12"/>
    </location>
</feature>
<evidence type="ECO:0000313" key="3">
    <source>
        <dbReference type="EMBL" id="KKL89578.1"/>
    </source>
</evidence>
<protein>
    <recommendedName>
        <fullName evidence="2">DUF5681 domain-containing protein</fullName>
    </recommendedName>
</protein>
<evidence type="ECO:0000256" key="1">
    <source>
        <dbReference type="SAM" id="MobiDB-lite"/>
    </source>
</evidence>
<dbReference type="Pfam" id="PF18932">
    <property type="entry name" value="DUF5681"/>
    <property type="match status" value="1"/>
</dbReference>
<evidence type="ECO:0000259" key="2">
    <source>
        <dbReference type="Pfam" id="PF18932"/>
    </source>
</evidence>
<dbReference type="EMBL" id="LAZR01020248">
    <property type="protein sequence ID" value="KKL89578.1"/>
    <property type="molecule type" value="Genomic_DNA"/>
</dbReference>
<name>A0A0F9FTK4_9ZZZZ</name>
<organism evidence="3">
    <name type="scientific">marine sediment metagenome</name>
    <dbReference type="NCBI Taxonomy" id="412755"/>
    <lineage>
        <taxon>unclassified sequences</taxon>
        <taxon>metagenomes</taxon>
        <taxon>ecological metagenomes</taxon>
    </lineage>
</organism>
<reference evidence="3" key="1">
    <citation type="journal article" date="2015" name="Nature">
        <title>Complex archaea that bridge the gap between prokaryotes and eukaryotes.</title>
        <authorList>
            <person name="Spang A."/>
            <person name="Saw J.H."/>
            <person name="Jorgensen S.L."/>
            <person name="Zaremba-Niedzwiedzka K."/>
            <person name="Martijn J."/>
            <person name="Lind A.E."/>
            <person name="van Eijk R."/>
            <person name="Schleper C."/>
            <person name="Guy L."/>
            <person name="Ettema T.J."/>
        </authorList>
    </citation>
    <scope>NUCLEOTIDE SEQUENCE</scope>
</reference>
<accession>A0A0F9FTK4</accession>
<gene>
    <name evidence="3" type="ORF">LCGC14_1913260</name>
</gene>
<comment type="caution">
    <text evidence="3">The sequence shown here is derived from an EMBL/GenBank/DDBJ whole genome shotgun (WGS) entry which is preliminary data.</text>
</comment>
<sequence length="136" mass="15137">MPNLIERDDKGRFLPGQSGNPDGKAKGLRNYITHERLMLEAGLRDYIADPSQAKKLLQGIDRVLTIAVEGDDKDAISAMKLLLDRVMPAMPPKLEEEAQKSDRRLQIIIQTNPNATAPVRAIVDGEFTKIEESTNE</sequence>
<dbReference type="AlphaFoldDB" id="A0A0F9FTK4"/>